<gene>
    <name evidence="2" type="ORF">TrRE_jg4883</name>
</gene>
<dbReference type="GO" id="GO:0008289">
    <property type="term" value="F:lipid binding"/>
    <property type="evidence" value="ECO:0007669"/>
    <property type="project" value="InterPro"/>
</dbReference>
<name>A0A9W7F9C7_9STRA</name>
<comment type="caution">
    <text evidence="2">The sequence shown here is derived from an EMBL/GenBank/DDBJ whole genome shotgun (WGS) entry which is preliminary data.</text>
</comment>
<feature type="domain" description="START" evidence="1">
    <location>
        <begin position="1"/>
        <end position="162"/>
    </location>
</feature>
<proteinExistence type="predicted"/>
<dbReference type="EMBL" id="BRXZ01000239">
    <property type="protein sequence ID" value="GMI08019.1"/>
    <property type="molecule type" value="Genomic_DNA"/>
</dbReference>
<dbReference type="AlphaFoldDB" id="A0A9W7F9C7"/>
<dbReference type="InterPro" id="IPR002913">
    <property type="entry name" value="START_lipid-bd_dom"/>
</dbReference>
<dbReference type="SUPFAM" id="SSF55961">
    <property type="entry name" value="Bet v1-like"/>
    <property type="match status" value="1"/>
</dbReference>
<accession>A0A9W7F9C7</accession>
<organism evidence="2 3">
    <name type="scientific">Triparma retinervis</name>
    <dbReference type="NCBI Taxonomy" id="2557542"/>
    <lineage>
        <taxon>Eukaryota</taxon>
        <taxon>Sar</taxon>
        <taxon>Stramenopiles</taxon>
        <taxon>Ochrophyta</taxon>
        <taxon>Bolidophyceae</taxon>
        <taxon>Parmales</taxon>
        <taxon>Triparmaceae</taxon>
        <taxon>Triparma</taxon>
    </lineage>
</organism>
<dbReference type="Proteomes" id="UP001165082">
    <property type="component" value="Unassembled WGS sequence"/>
</dbReference>
<reference evidence="2" key="1">
    <citation type="submission" date="2022-07" db="EMBL/GenBank/DDBJ databases">
        <title>Genome analysis of Parmales, a sister group of diatoms, reveals the evolutionary specialization of diatoms from phago-mixotrophs to photoautotrophs.</title>
        <authorList>
            <person name="Ban H."/>
            <person name="Sato S."/>
            <person name="Yoshikawa S."/>
            <person name="Kazumasa Y."/>
            <person name="Nakamura Y."/>
            <person name="Ichinomiya M."/>
            <person name="Saitoh K."/>
            <person name="Sato N."/>
            <person name="Blanc-Mathieu R."/>
            <person name="Endo H."/>
            <person name="Kuwata A."/>
            <person name="Ogata H."/>
        </authorList>
    </citation>
    <scope>NUCLEOTIDE SEQUENCE</scope>
</reference>
<keyword evidence="3" id="KW-1185">Reference proteome</keyword>
<evidence type="ECO:0000313" key="3">
    <source>
        <dbReference type="Proteomes" id="UP001165082"/>
    </source>
</evidence>
<dbReference type="Gene3D" id="3.30.530.20">
    <property type="match status" value="1"/>
</dbReference>
<dbReference type="PROSITE" id="PS50848">
    <property type="entry name" value="START"/>
    <property type="match status" value="1"/>
</dbReference>
<dbReference type="OrthoDB" id="196858at2759"/>
<sequence>MTFNVDCTLDVARKYLWNAERDMREGDIESHDIGGEQGGKGRRVFYLAKKLKDFWSDRDMLLEGFMGKMEGRGGGWYIARRSIDDEKIYSLKKSHGDKRVRSKVKYEGFLLIPIGGASTRVVFLQNLDPGGIFKGLIVDKKLPTMMRDTVDDLFSIVEENKIDAKFGAFGNGGGGGGG</sequence>
<evidence type="ECO:0000259" key="1">
    <source>
        <dbReference type="PROSITE" id="PS50848"/>
    </source>
</evidence>
<protein>
    <recommendedName>
        <fullName evidence="1">START domain-containing protein</fullName>
    </recommendedName>
</protein>
<dbReference type="InterPro" id="IPR023393">
    <property type="entry name" value="START-like_dom_sf"/>
</dbReference>
<evidence type="ECO:0000313" key="2">
    <source>
        <dbReference type="EMBL" id="GMI08019.1"/>
    </source>
</evidence>
<feature type="non-terminal residue" evidence="2">
    <location>
        <position position="178"/>
    </location>
</feature>